<gene>
    <name evidence="4" type="ORF">ACFFV7_38420</name>
</gene>
<dbReference type="Pfam" id="PF01740">
    <property type="entry name" value="STAS"/>
    <property type="match status" value="1"/>
</dbReference>
<comment type="caution">
    <text evidence="4">The sequence shown here is derived from an EMBL/GenBank/DDBJ whole genome shotgun (WGS) entry which is preliminary data.</text>
</comment>
<organism evidence="4 5">
    <name type="scientific">Nonomuraea spiralis</name>
    <dbReference type="NCBI Taxonomy" id="46182"/>
    <lineage>
        <taxon>Bacteria</taxon>
        <taxon>Bacillati</taxon>
        <taxon>Actinomycetota</taxon>
        <taxon>Actinomycetes</taxon>
        <taxon>Streptosporangiales</taxon>
        <taxon>Streptosporangiaceae</taxon>
        <taxon>Nonomuraea</taxon>
    </lineage>
</organism>
<dbReference type="EMBL" id="JBHMEI010000045">
    <property type="protein sequence ID" value="MFB9207117.1"/>
    <property type="molecule type" value="Genomic_DNA"/>
</dbReference>
<keyword evidence="5" id="KW-1185">Reference proteome</keyword>
<dbReference type="PROSITE" id="PS50801">
    <property type="entry name" value="STAS"/>
    <property type="match status" value="1"/>
</dbReference>
<sequence length="133" mass="13948">MVVSERLKPPIGFARACAMPLALSHRHLPGTCLVAVGGEVDLATSGRLADYIDRVRRPGDQVVFDLTELSFLDCSGLRVLIASARRAAADGAVVRLAGVRGAPARLLEVARVGLLLPVFDTVEHALAAVARAG</sequence>
<dbReference type="InterPro" id="IPR002645">
    <property type="entry name" value="STAS_dom"/>
</dbReference>
<protein>
    <recommendedName>
        <fullName evidence="2">Anti-sigma factor antagonist</fullName>
    </recommendedName>
</protein>
<name>A0ABV5IRI0_9ACTN</name>
<dbReference type="SUPFAM" id="SSF52091">
    <property type="entry name" value="SpoIIaa-like"/>
    <property type="match status" value="1"/>
</dbReference>
<dbReference type="PANTHER" id="PTHR33495:SF2">
    <property type="entry name" value="ANTI-SIGMA FACTOR ANTAGONIST TM_1081-RELATED"/>
    <property type="match status" value="1"/>
</dbReference>
<dbReference type="Proteomes" id="UP001589647">
    <property type="component" value="Unassembled WGS sequence"/>
</dbReference>
<dbReference type="NCBIfam" id="TIGR00377">
    <property type="entry name" value="ant_ant_sig"/>
    <property type="match status" value="1"/>
</dbReference>
<dbReference type="Gene3D" id="3.30.750.24">
    <property type="entry name" value="STAS domain"/>
    <property type="match status" value="1"/>
</dbReference>
<dbReference type="RefSeq" id="WP_189653927.1">
    <property type="nucleotide sequence ID" value="NZ_BMRC01000051.1"/>
</dbReference>
<dbReference type="CDD" id="cd07043">
    <property type="entry name" value="STAS_anti-anti-sigma_factors"/>
    <property type="match status" value="1"/>
</dbReference>
<evidence type="ECO:0000313" key="4">
    <source>
        <dbReference type="EMBL" id="MFB9207117.1"/>
    </source>
</evidence>
<reference evidence="4 5" key="1">
    <citation type="submission" date="2024-09" db="EMBL/GenBank/DDBJ databases">
        <authorList>
            <person name="Sun Q."/>
            <person name="Mori K."/>
        </authorList>
    </citation>
    <scope>NUCLEOTIDE SEQUENCE [LARGE SCALE GENOMIC DNA]</scope>
    <source>
        <strain evidence="4 5">CCM 3426</strain>
    </source>
</reference>
<accession>A0ABV5IRI0</accession>
<evidence type="ECO:0000259" key="3">
    <source>
        <dbReference type="PROSITE" id="PS50801"/>
    </source>
</evidence>
<evidence type="ECO:0000256" key="2">
    <source>
        <dbReference type="RuleBase" id="RU003749"/>
    </source>
</evidence>
<feature type="domain" description="STAS" evidence="3">
    <location>
        <begin position="21"/>
        <end position="129"/>
    </location>
</feature>
<dbReference type="InterPro" id="IPR003658">
    <property type="entry name" value="Anti-sigma_ant"/>
</dbReference>
<proteinExistence type="inferred from homology"/>
<comment type="similarity">
    <text evidence="1 2">Belongs to the anti-sigma-factor antagonist family.</text>
</comment>
<dbReference type="InterPro" id="IPR036513">
    <property type="entry name" value="STAS_dom_sf"/>
</dbReference>
<evidence type="ECO:0000256" key="1">
    <source>
        <dbReference type="ARBA" id="ARBA00009013"/>
    </source>
</evidence>
<evidence type="ECO:0000313" key="5">
    <source>
        <dbReference type="Proteomes" id="UP001589647"/>
    </source>
</evidence>
<dbReference type="PANTHER" id="PTHR33495">
    <property type="entry name" value="ANTI-SIGMA FACTOR ANTAGONIST TM_1081-RELATED-RELATED"/>
    <property type="match status" value="1"/>
</dbReference>